<feature type="compositionally biased region" description="Basic and acidic residues" evidence="1">
    <location>
        <begin position="1440"/>
        <end position="1453"/>
    </location>
</feature>
<feature type="compositionally biased region" description="Basic and acidic residues" evidence="1">
    <location>
        <begin position="106"/>
        <end position="123"/>
    </location>
</feature>
<name>W7AL46_9APIC</name>
<protein>
    <submittedName>
        <fullName evidence="2">Uncharacterized protein</fullName>
    </submittedName>
</protein>
<gene>
    <name evidence="2" type="ORF">C922_00362</name>
</gene>
<feature type="compositionally biased region" description="Polar residues" evidence="1">
    <location>
        <begin position="1940"/>
        <end position="1954"/>
    </location>
</feature>
<dbReference type="RefSeq" id="XP_008814201.1">
    <property type="nucleotide sequence ID" value="XM_008815979.1"/>
</dbReference>
<dbReference type="GeneID" id="20035636"/>
<feature type="region of interest" description="Disordered" evidence="1">
    <location>
        <begin position="522"/>
        <end position="559"/>
    </location>
</feature>
<feature type="compositionally biased region" description="Polar residues" evidence="1">
    <location>
        <begin position="1426"/>
        <end position="1438"/>
    </location>
</feature>
<feature type="compositionally biased region" description="Polar residues" evidence="1">
    <location>
        <begin position="246"/>
        <end position="257"/>
    </location>
</feature>
<feature type="compositionally biased region" description="Polar residues" evidence="1">
    <location>
        <begin position="865"/>
        <end position="877"/>
    </location>
</feature>
<dbReference type="EMBL" id="KI965460">
    <property type="protein sequence ID" value="EUD69499.1"/>
    <property type="molecule type" value="Genomic_DNA"/>
</dbReference>
<feature type="region of interest" description="Disordered" evidence="1">
    <location>
        <begin position="246"/>
        <end position="266"/>
    </location>
</feature>
<feature type="region of interest" description="Disordered" evidence="1">
    <location>
        <begin position="1426"/>
        <end position="1455"/>
    </location>
</feature>
<feature type="region of interest" description="Disordered" evidence="1">
    <location>
        <begin position="1940"/>
        <end position="1959"/>
    </location>
</feature>
<accession>W7AL46</accession>
<feature type="region of interest" description="Disordered" evidence="1">
    <location>
        <begin position="1854"/>
        <end position="1877"/>
    </location>
</feature>
<feature type="region of interest" description="Disordered" evidence="1">
    <location>
        <begin position="106"/>
        <end position="134"/>
    </location>
</feature>
<dbReference type="Proteomes" id="UP000030640">
    <property type="component" value="Unassembled WGS sequence"/>
</dbReference>
<dbReference type="VEuPathDB" id="PlasmoDB:C922_00362"/>
<keyword evidence="3" id="KW-1185">Reference proteome</keyword>
<organism evidence="2 3">
    <name type="scientific">Plasmodium inui San Antonio 1</name>
    <dbReference type="NCBI Taxonomy" id="1237626"/>
    <lineage>
        <taxon>Eukaryota</taxon>
        <taxon>Sar</taxon>
        <taxon>Alveolata</taxon>
        <taxon>Apicomplexa</taxon>
        <taxon>Aconoidasida</taxon>
        <taxon>Haemosporida</taxon>
        <taxon>Plasmodiidae</taxon>
        <taxon>Plasmodium</taxon>
        <taxon>Plasmodium (Plasmodium)</taxon>
    </lineage>
</organism>
<proteinExistence type="predicted"/>
<sequence length="1972" mass="225349">MGGHNFPKCDNSCGKKFQLLVVKKKRKKINMTIFSKTKIEKHMHATSEGIHTLEEKSPNSPSEYANSVKGDCHSYSPIRSIEHTREESDGCKGNQFYHDMVTSCESDLKNHEGNSNNEREKNSSHFKGNNKSGLAEQGLHKMSDYAIFPHNNSDTYRDILTTNGKRGDEMHKMGAEVCAPKGQDKGQNTCVDSERWKKTGESRTKIRDGKIEKERTSFNCAPKKEANLNNSNGEIVDMLSHATGKTISKSRTTSNTPCERALGGDVDEPSEKLRIENISIMGHSIIAERGTDNLWKDSNRVMLNRKGPELPHKGENIELGKQRKKGNGNCIPPDLPDDTHGDVHIDEQGNNWGKKDIVQEILSFYTRYKNKLNFLLKEEYNYLCRLRDHVRKNAQESEEVKKGDSAEGTSRYQCCEGDNVLINELVHHINDGISGKNKLHNSCDEGDVSTNQSKKCHCRKGEENFIYHLYNDDADVHQICVQTDKRIERIEYYLNQSEKKCLRKNNSITKREAAPLFWKISSSDRSSNKSEPLCKDSSVGSNQRDSPFRGTDMTNLRNGGEEMNHMKITKRNPPSFNGSTMTKRTHKDAWIRRKMNKKVPVRKNGSFKKDHCSKTHFKYELLYRIKISKYLLHNWRKMGGTYSATSNYLLRGLKCAAANGSHLYDKSEFHFKGSLCLFNYKPFLHHFKAKTIYCYILCAKARGIFRKRLSTSPNRARDPNYEHAQKPDQRQCSNYLNCTDGYLVGKNNKTYRNVPMDRENKERKIFTIPTPICEHNFLGTRMNSNFSHIICSPFSGGESFTYADFTTSVMKHSINSIPCNGEKYITKKEGDHFASTNFKWNQKSTPDLCGTMWRGERDTEEGVTGESSTHRMGNSMWATPTSTYITQRGGKNTPLKNDTPTSSPLHHVNINLNTGNVCHGSPNLLSDKDKCEQLYDNTAGRKGCMQSANSIKSLGIQNDSTLNSKLIYEQNYPSEEHLTRISHHLGGSKKENFASPNENNYLTNSMTLEQFSAHFNVSDKYKTGGGHSEWLIFPNGGRMAEYPARSECYINVYENNCDPNYTLGKSKNMYQLNCSYDRIVNSLCTSRGKITQENVGRNKNYKKEGNYKKEAREKEKENYKKEERYKEREKYKKQSNVIKDEEGQNGNNNLSTLLVDNFNQVREHNRDNNTASSRNDKCQLVAQVGNKSDSTATADAVDKYYVDMFTNCDSQSRYIGAKLKKKKKKTDNIPHTHRYENENTPIQNVHWFQKEKKKGNSPEKELTQAETHATQMGHIGKGRKEVGTTICSSRSGQQGGQQNGQLSPPFDATNGNYKRENHDLDKHLNFEKRESYNFFDDPVDTLDRAMREENSKPSNTHRGVSQNEIKTKWEELKRRDYNPEEYSNFTNSLNGKREENYFFPSCNEKHNLRKLKYDISEHIYGDTPLNWNPSSSTPQKGTIHSREYTTQKEDSPRMVKHGKRGNVVMSDDNTANTEYNQKINDHFNQSHFSDFYNSNSFSQSFNFTDQDWAVRGNSNCDSISHNFVNTNKLDEIIEKIKKWNEHISNDVNYIQCLFCDKYLFKVENHYDKDILNSSINESIRREKYTCAICKHKIRTLRKYNDEVKIGEQVDTQKGEYFEGKLKDGKKYIPHNEGGVVDFLQTEKFKNSLDITCSGSNKFATSIRTDASLKDSSLEDASLNSDVIKKGAYHRGRKSESGNVLGENCSSAANCEIDGLPQFAKCSHEKQALSFHNRNLIYPRGFAIFDDTAGNGPHGSNMDSGLFRFEEVHPKRGSNTDSDGGEAIDIRSTRSSGENIVNTCSLDNEVTTQERGKFYQMDATEGRQFEHTHDDADDATMNNTSSVTKNKVELPVKRDKTDGENWTNPNGANVEKKKKNERGRIKRCEKKRQKLKRSCSANGNNIYLYGRFDDVHPLVQSNFSNPQNIQLNNMRVRNGFPTELQNCRSDSGSEPSNEFLNKKKNITHSITSGCKKK</sequence>
<evidence type="ECO:0000256" key="1">
    <source>
        <dbReference type="SAM" id="MobiDB-lite"/>
    </source>
</evidence>
<feature type="region of interest" description="Disordered" evidence="1">
    <location>
        <begin position="1269"/>
        <end position="1316"/>
    </location>
</feature>
<evidence type="ECO:0000313" key="2">
    <source>
        <dbReference type="EMBL" id="EUD69499.1"/>
    </source>
</evidence>
<feature type="region of interest" description="Disordered" evidence="1">
    <location>
        <begin position="849"/>
        <end position="877"/>
    </location>
</feature>
<evidence type="ECO:0000313" key="3">
    <source>
        <dbReference type="Proteomes" id="UP000030640"/>
    </source>
</evidence>
<dbReference type="OrthoDB" id="382071at2759"/>
<reference evidence="2 3" key="1">
    <citation type="submission" date="2013-02" db="EMBL/GenBank/DDBJ databases">
        <title>The Genome Sequence of Plasmodium inui San Antonio 1.</title>
        <authorList>
            <consortium name="The Broad Institute Genome Sequencing Platform"/>
            <consortium name="The Broad Institute Genome Sequencing Center for Infectious Disease"/>
            <person name="Neafsey D."/>
            <person name="Cheeseman I."/>
            <person name="Volkman S."/>
            <person name="Adams J."/>
            <person name="Walker B."/>
            <person name="Young S.K."/>
            <person name="Zeng Q."/>
            <person name="Gargeya S."/>
            <person name="Fitzgerald M."/>
            <person name="Haas B."/>
            <person name="Abouelleil A."/>
            <person name="Alvarado L."/>
            <person name="Arachchi H.M."/>
            <person name="Berlin A.M."/>
            <person name="Chapman S.B."/>
            <person name="Dewar J."/>
            <person name="Goldberg J."/>
            <person name="Griggs A."/>
            <person name="Gujja S."/>
            <person name="Hansen M."/>
            <person name="Howarth C."/>
            <person name="Imamovic A."/>
            <person name="Larimer J."/>
            <person name="McCowan C."/>
            <person name="Murphy C."/>
            <person name="Neiman D."/>
            <person name="Pearson M."/>
            <person name="Priest M."/>
            <person name="Roberts A."/>
            <person name="Saif S."/>
            <person name="Shea T."/>
            <person name="Sisk P."/>
            <person name="Sykes S."/>
            <person name="Wortman J."/>
            <person name="Nusbaum C."/>
            <person name="Birren B."/>
        </authorList>
    </citation>
    <scope>NUCLEOTIDE SEQUENCE [LARGE SCALE GENOMIC DNA]</scope>
    <source>
        <strain evidence="2 3">San Antonio 1</strain>
    </source>
</reference>